<dbReference type="PANTHER" id="PTHR23416">
    <property type="entry name" value="SIALIC ACID SYNTHASE-RELATED"/>
    <property type="match status" value="1"/>
</dbReference>
<comment type="caution">
    <text evidence="5">The sequence shown here is derived from an EMBL/GenBank/DDBJ whole genome shotgun (WGS) entry which is preliminary data.</text>
</comment>
<dbReference type="RefSeq" id="WP_155447197.1">
    <property type="nucleotide sequence ID" value="NZ_JAOQNR010000017.1"/>
</dbReference>
<evidence type="ECO:0000313" key="5">
    <source>
        <dbReference type="EMBL" id="MTV32508.1"/>
    </source>
</evidence>
<dbReference type="EMBL" id="WNKS01000017">
    <property type="protein sequence ID" value="MTV32508.1"/>
    <property type="molecule type" value="Genomic_DNA"/>
</dbReference>
<keyword evidence="1 5" id="KW-0808">Transferase</keyword>
<evidence type="ECO:0000256" key="2">
    <source>
        <dbReference type="ARBA" id="ARBA00022737"/>
    </source>
</evidence>
<dbReference type="Gene3D" id="2.160.10.10">
    <property type="entry name" value="Hexapeptide repeat proteins"/>
    <property type="match status" value="1"/>
</dbReference>
<dbReference type="InterPro" id="IPR011004">
    <property type="entry name" value="Trimer_LpxA-like_sf"/>
</dbReference>
<gene>
    <name evidence="5" type="ORF">GJ654_16100</name>
</gene>
<feature type="region of interest" description="Disordered" evidence="4">
    <location>
        <begin position="183"/>
        <end position="205"/>
    </location>
</feature>
<dbReference type="Pfam" id="PF00132">
    <property type="entry name" value="Hexapep"/>
    <property type="match status" value="1"/>
</dbReference>
<dbReference type="PANTHER" id="PTHR23416:SF78">
    <property type="entry name" value="LIPOPOLYSACCHARIDE BIOSYNTHESIS O-ACETYL TRANSFERASE WBBJ-RELATED"/>
    <property type="match status" value="1"/>
</dbReference>
<dbReference type="OrthoDB" id="9815592at2"/>
<reference evidence="5 6" key="1">
    <citation type="submission" date="2019-11" db="EMBL/GenBank/DDBJ databases">
        <title>Whole-genome sequence of a Rhodoblastus acidophilus DSM 142.</title>
        <authorList>
            <person name="Kyndt J.A."/>
            <person name="Meyer T.E."/>
        </authorList>
    </citation>
    <scope>NUCLEOTIDE SEQUENCE [LARGE SCALE GENOMIC DNA]</scope>
    <source>
        <strain evidence="5 6">DSM 142</strain>
    </source>
</reference>
<dbReference type="InterPro" id="IPR018357">
    <property type="entry name" value="Hexapep_transf_CS"/>
</dbReference>
<dbReference type="Proteomes" id="UP000439113">
    <property type="component" value="Unassembled WGS sequence"/>
</dbReference>
<evidence type="ECO:0000256" key="4">
    <source>
        <dbReference type="SAM" id="MobiDB-lite"/>
    </source>
</evidence>
<protein>
    <submittedName>
        <fullName evidence="5">Acyltransferase</fullName>
    </submittedName>
</protein>
<dbReference type="PROSITE" id="PS00101">
    <property type="entry name" value="HEXAPEP_TRANSFERASES"/>
    <property type="match status" value="1"/>
</dbReference>
<keyword evidence="2" id="KW-0677">Repeat</keyword>
<accession>A0A6N8DQD5</accession>
<dbReference type="GO" id="GO:0016746">
    <property type="term" value="F:acyltransferase activity"/>
    <property type="evidence" value="ECO:0007669"/>
    <property type="project" value="UniProtKB-KW"/>
</dbReference>
<dbReference type="InterPro" id="IPR051159">
    <property type="entry name" value="Hexapeptide_acetyltransf"/>
</dbReference>
<evidence type="ECO:0000256" key="1">
    <source>
        <dbReference type="ARBA" id="ARBA00022679"/>
    </source>
</evidence>
<proteinExistence type="predicted"/>
<sequence length="205" mass="21796">MTFKVLSRIFYRLIDALYYEPRALLVLRGCALARGVRVEDDIVLAAKGRVSIGRRAHFRRGIAPQELLCDAGAEIVIGERVVFNYGGIIKASRSVRIGANCMIGSFARLDDSAPEFETTGPIVVEDNVWIAHGAVIAPGVRIGRGSVVAAGSVVARDVPANTLAMGNPARCFPLELVSSGEDFTGDVSSRRGQEGRASGQEAAAP</sequence>
<dbReference type="SUPFAM" id="SSF51161">
    <property type="entry name" value="Trimeric LpxA-like enzymes"/>
    <property type="match status" value="1"/>
</dbReference>
<evidence type="ECO:0000256" key="3">
    <source>
        <dbReference type="ARBA" id="ARBA00023315"/>
    </source>
</evidence>
<name>A0A6N8DQD5_RHOAC</name>
<organism evidence="5 6">
    <name type="scientific">Rhodoblastus acidophilus</name>
    <name type="common">Rhodopseudomonas acidophila</name>
    <dbReference type="NCBI Taxonomy" id="1074"/>
    <lineage>
        <taxon>Bacteria</taxon>
        <taxon>Pseudomonadati</taxon>
        <taxon>Pseudomonadota</taxon>
        <taxon>Alphaproteobacteria</taxon>
        <taxon>Hyphomicrobiales</taxon>
        <taxon>Rhodoblastaceae</taxon>
        <taxon>Rhodoblastus</taxon>
    </lineage>
</organism>
<dbReference type="AlphaFoldDB" id="A0A6N8DQD5"/>
<evidence type="ECO:0000313" key="6">
    <source>
        <dbReference type="Proteomes" id="UP000439113"/>
    </source>
</evidence>
<dbReference type="InterPro" id="IPR001451">
    <property type="entry name" value="Hexapep"/>
</dbReference>
<keyword evidence="3 5" id="KW-0012">Acyltransferase</keyword>